<comment type="caution">
    <text evidence="1">The sequence shown here is derived from an EMBL/GenBank/DDBJ whole genome shotgun (WGS) entry which is preliminary data.</text>
</comment>
<gene>
    <name evidence="1" type="ORF">BCON_0148g00040</name>
</gene>
<proteinExistence type="predicted"/>
<accession>A0A4Z1I013</accession>
<evidence type="ECO:0000313" key="2">
    <source>
        <dbReference type="Proteomes" id="UP000297527"/>
    </source>
</evidence>
<evidence type="ECO:0000313" key="1">
    <source>
        <dbReference type="EMBL" id="TGO52060.1"/>
    </source>
</evidence>
<reference evidence="1 2" key="1">
    <citation type="submission" date="2017-12" db="EMBL/GenBank/DDBJ databases">
        <title>Comparative genomics of Botrytis spp.</title>
        <authorList>
            <person name="Valero-Jimenez C.A."/>
            <person name="Tapia P."/>
            <person name="Veloso J."/>
            <person name="Silva-Moreno E."/>
            <person name="Staats M."/>
            <person name="Valdes J.H."/>
            <person name="Van Kan J.A.L."/>
        </authorList>
    </citation>
    <scope>NUCLEOTIDE SEQUENCE [LARGE SCALE GENOMIC DNA]</scope>
    <source>
        <strain evidence="1 2">MUCL11595</strain>
    </source>
</reference>
<dbReference type="AlphaFoldDB" id="A0A4Z1I013"/>
<sequence length="195" mass="21269">MARKRGYVKCIYFICASSGTVLQRIKIGIASDACQRQALSSNPSKLEGYSVKNDGEDIGYCVKKIEISKVPSSPSSNPNCYEGPLLCSLFNYGIKFCVKKSIHIAKDITSSSGNLFTWPHESLQINLLYPVEGLAITSRGTGVGGRGNHVDKQTALASRVLFPVVDLGKVPFPSWLLSTQDPLISRHISHLNPEL</sequence>
<keyword evidence="2" id="KW-1185">Reference proteome</keyword>
<dbReference type="Proteomes" id="UP000297527">
    <property type="component" value="Unassembled WGS sequence"/>
</dbReference>
<name>A0A4Z1I013_9HELO</name>
<protein>
    <submittedName>
        <fullName evidence="1">Uncharacterized protein</fullName>
    </submittedName>
</protein>
<dbReference type="EMBL" id="PQXN01000148">
    <property type="protein sequence ID" value="TGO52060.1"/>
    <property type="molecule type" value="Genomic_DNA"/>
</dbReference>
<organism evidence="1 2">
    <name type="scientific">Botryotinia convoluta</name>
    <dbReference type="NCBI Taxonomy" id="54673"/>
    <lineage>
        <taxon>Eukaryota</taxon>
        <taxon>Fungi</taxon>
        <taxon>Dikarya</taxon>
        <taxon>Ascomycota</taxon>
        <taxon>Pezizomycotina</taxon>
        <taxon>Leotiomycetes</taxon>
        <taxon>Helotiales</taxon>
        <taxon>Sclerotiniaceae</taxon>
        <taxon>Botryotinia</taxon>
    </lineage>
</organism>